<keyword evidence="1" id="KW-1133">Transmembrane helix</keyword>
<comment type="caution">
    <text evidence="2">The sequence shown here is derived from an EMBL/GenBank/DDBJ whole genome shotgun (WGS) entry which is preliminary data.</text>
</comment>
<sequence>MSFLSNLKSALPFVKKEEVLEYFFALNIASENLTAALWIIEGKELKILETAFQSYSSLDDLIFVTDKLLDEVLGIREIEPQKILFGVPSLWLRDENLKEEYLIRLRKLVKELELTPMAYVEAAHALTHFLEKQEGVPATAILVGFEQHHLTVTVVRAGKIDGVKFVSRTDSSGADIEKALLNFTQVETLPSKIFIYGAQADLKSRLLSFTWMSKLSFLHFPKIDNLQDQIEIKSVCLAGATEIEGNILYTERPVKQAAKKGTTLSLEEDLADQKDDQATRSLPDEEDSKNLGFVVGDVSDKLDEETNLIQIDDSGYELPAPVSNEAKRVQAKSLTKGIHQKKSLGIIILILTIPLVIFTAYLFILKADVKVFVEPRVLEKDAQVTADPNQKQVDEDAKVIPGQIVSVEVSGLAKAAASGTKQIGDPAKGTIVIYNKISSAQSLSKGTQITGPGSLKFTLDTSMTIASQSATDSGIAFGKANTTVTAVAVGADGNLPSGAQFSVGGYSSDNLLAKSEGNFSGGNSKDVTVVSLDDQQKLLASLASDLRKQAQQKLQGQLPQKKILTEGLNEEIVKKSFSKNVNDQAAEFSLNLTARYKGTAFDDQDLRLIVSKLVTTQVPDGFQLDLPNTETQADVSKIDKDGKLVFLSRFKAKLLPKIDTSTLKSAIKGKSANQAVDIIKGMENILGAEIKITPSLPKTLQRLPLLSRNIRIEVGLK</sequence>
<keyword evidence="1" id="KW-0812">Transmembrane</keyword>
<dbReference type="AlphaFoldDB" id="A0A1F5J9Y9"/>
<evidence type="ECO:0000256" key="1">
    <source>
        <dbReference type="SAM" id="Phobius"/>
    </source>
</evidence>
<name>A0A1F5J9Y9_9BACT</name>
<organism evidence="2 3">
    <name type="scientific">Candidatus Daviesbacteria bacterium RIFCSPHIGHO2_02_FULL_39_12</name>
    <dbReference type="NCBI Taxonomy" id="1797770"/>
    <lineage>
        <taxon>Bacteria</taxon>
        <taxon>Candidatus Daviesiibacteriota</taxon>
    </lineage>
</organism>
<proteinExistence type="predicted"/>
<dbReference type="EMBL" id="MFCX01000026">
    <property type="protein sequence ID" value="OGE25413.1"/>
    <property type="molecule type" value="Genomic_DNA"/>
</dbReference>
<feature type="transmembrane region" description="Helical" evidence="1">
    <location>
        <begin position="344"/>
        <end position="364"/>
    </location>
</feature>
<dbReference type="Proteomes" id="UP000177042">
    <property type="component" value="Unassembled WGS sequence"/>
</dbReference>
<protein>
    <recommendedName>
        <fullName evidence="4">Baseplate protein J-like domain-containing protein</fullName>
    </recommendedName>
</protein>
<reference evidence="2 3" key="1">
    <citation type="journal article" date="2016" name="Nat. Commun.">
        <title>Thousands of microbial genomes shed light on interconnected biogeochemical processes in an aquifer system.</title>
        <authorList>
            <person name="Anantharaman K."/>
            <person name="Brown C.T."/>
            <person name="Hug L.A."/>
            <person name="Sharon I."/>
            <person name="Castelle C.J."/>
            <person name="Probst A.J."/>
            <person name="Thomas B.C."/>
            <person name="Singh A."/>
            <person name="Wilkins M.J."/>
            <person name="Karaoz U."/>
            <person name="Brodie E.L."/>
            <person name="Williams K.H."/>
            <person name="Hubbard S.S."/>
            <person name="Banfield J.F."/>
        </authorList>
    </citation>
    <scope>NUCLEOTIDE SEQUENCE [LARGE SCALE GENOMIC DNA]</scope>
</reference>
<accession>A0A1F5J9Y9</accession>
<evidence type="ECO:0008006" key="4">
    <source>
        <dbReference type="Google" id="ProtNLM"/>
    </source>
</evidence>
<keyword evidence="1" id="KW-0472">Membrane</keyword>
<evidence type="ECO:0000313" key="3">
    <source>
        <dbReference type="Proteomes" id="UP000177042"/>
    </source>
</evidence>
<evidence type="ECO:0000313" key="2">
    <source>
        <dbReference type="EMBL" id="OGE25413.1"/>
    </source>
</evidence>
<gene>
    <name evidence="2" type="ORF">A3C26_02560</name>
</gene>